<gene>
    <name evidence="1" type="ORF">HNR46_003704</name>
</gene>
<keyword evidence="1" id="KW-0808">Transferase</keyword>
<reference evidence="1 2" key="1">
    <citation type="submission" date="2020-08" db="EMBL/GenBank/DDBJ databases">
        <title>Genomic Encyclopedia of Type Strains, Phase IV (KMG-IV): sequencing the most valuable type-strain genomes for metagenomic binning, comparative biology and taxonomic classification.</title>
        <authorList>
            <person name="Goeker M."/>
        </authorList>
    </citation>
    <scope>NUCLEOTIDE SEQUENCE [LARGE SCALE GENOMIC DNA]</scope>
    <source>
        <strain evidence="1 2">YC6886</strain>
    </source>
</reference>
<accession>A0A840V6Y7</accession>
<sequence length="48" mass="4972">MEFNDAKMAVEYGAAHGALAMTTPGDTTMATVDEVKKLVGGGSARVDR</sequence>
<evidence type="ECO:0000313" key="2">
    <source>
        <dbReference type="Proteomes" id="UP000557717"/>
    </source>
</evidence>
<dbReference type="GO" id="GO:0016301">
    <property type="term" value="F:kinase activity"/>
    <property type="evidence" value="ECO:0007669"/>
    <property type="project" value="UniProtKB-KW"/>
</dbReference>
<comment type="caution">
    <text evidence="1">The sequence shown here is derived from an EMBL/GenBank/DDBJ whole genome shotgun (WGS) entry which is preliminary data.</text>
</comment>
<evidence type="ECO:0000313" key="1">
    <source>
        <dbReference type="EMBL" id="MBB5353443.1"/>
    </source>
</evidence>
<keyword evidence="2" id="KW-1185">Reference proteome</keyword>
<protein>
    <submittedName>
        <fullName evidence="1">Sugar/nucleoside kinase (Ribokinase family)</fullName>
    </submittedName>
</protein>
<dbReference type="EMBL" id="JACHFD010000026">
    <property type="protein sequence ID" value="MBB5353443.1"/>
    <property type="molecule type" value="Genomic_DNA"/>
</dbReference>
<proteinExistence type="predicted"/>
<dbReference type="Gene3D" id="3.40.1190.20">
    <property type="match status" value="1"/>
</dbReference>
<dbReference type="InterPro" id="IPR029056">
    <property type="entry name" value="Ribokinase-like"/>
</dbReference>
<organism evidence="1 2">
    <name type="scientific">Haloferula luteola</name>
    <dbReference type="NCBI Taxonomy" id="595692"/>
    <lineage>
        <taxon>Bacteria</taxon>
        <taxon>Pseudomonadati</taxon>
        <taxon>Verrucomicrobiota</taxon>
        <taxon>Verrucomicrobiia</taxon>
        <taxon>Verrucomicrobiales</taxon>
        <taxon>Verrucomicrobiaceae</taxon>
        <taxon>Haloferula</taxon>
    </lineage>
</organism>
<name>A0A840V6Y7_9BACT</name>
<dbReference type="Proteomes" id="UP000557717">
    <property type="component" value="Unassembled WGS sequence"/>
</dbReference>
<keyword evidence="1" id="KW-0418">Kinase</keyword>
<dbReference type="AlphaFoldDB" id="A0A840V6Y7"/>